<dbReference type="CDD" id="cd06232">
    <property type="entry name" value="M14-like"/>
    <property type="match status" value="1"/>
</dbReference>
<evidence type="ECO:0000313" key="3">
    <source>
        <dbReference type="Proteomes" id="UP001596410"/>
    </source>
</evidence>
<protein>
    <submittedName>
        <fullName evidence="2">M14 family zinc carboxypeptidase</fullName>
    </submittedName>
</protein>
<dbReference type="RefSeq" id="WP_204708849.1">
    <property type="nucleotide sequence ID" value="NZ_JBHSZV010000011.1"/>
</dbReference>
<proteinExistence type="predicted"/>
<dbReference type="Gene3D" id="3.40.630.10">
    <property type="entry name" value="Zn peptidases"/>
    <property type="match status" value="1"/>
</dbReference>
<keyword evidence="3" id="KW-1185">Reference proteome</keyword>
<gene>
    <name evidence="2" type="ORF">ACFQIC_04165</name>
</gene>
<evidence type="ECO:0000313" key="2">
    <source>
        <dbReference type="EMBL" id="MFC7061060.1"/>
    </source>
</evidence>
<keyword evidence="2" id="KW-0121">Carboxypeptidase</keyword>
<reference evidence="3" key="1">
    <citation type="journal article" date="2019" name="Int. J. Syst. Evol. Microbiol.">
        <title>The Global Catalogue of Microorganisms (GCM) 10K type strain sequencing project: providing services to taxonomists for standard genome sequencing and annotation.</title>
        <authorList>
            <consortium name="The Broad Institute Genomics Platform"/>
            <consortium name="The Broad Institute Genome Sequencing Center for Infectious Disease"/>
            <person name="Wu L."/>
            <person name="Ma J."/>
        </authorList>
    </citation>
    <scope>NUCLEOTIDE SEQUENCE [LARGE SCALE GENOMIC DNA]</scope>
    <source>
        <strain evidence="3">CGMCC 4.1621</strain>
    </source>
</reference>
<accession>A0ABW2EFG4</accession>
<dbReference type="EMBL" id="JBHSZV010000011">
    <property type="protein sequence ID" value="MFC7061060.1"/>
    <property type="molecule type" value="Genomic_DNA"/>
</dbReference>
<evidence type="ECO:0000259" key="1">
    <source>
        <dbReference type="Pfam" id="PF00246"/>
    </source>
</evidence>
<dbReference type="SUPFAM" id="SSF53187">
    <property type="entry name" value="Zn-dependent exopeptidases"/>
    <property type="match status" value="1"/>
</dbReference>
<dbReference type="Pfam" id="PF00246">
    <property type="entry name" value="Peptidase_M14"/>
    <property type="match status" value="1"/>
</dbReference>
<name>A0ABW2EFG4_9BACI</name>
<keyword evidence="2" id="KW-0378">Hydrolase</keyword>
<organism evidence="2 3">
    <name type="scientific">Halobacillus seohaensis</name>
    <dbReference type="NCBI Taxonomy" id="447421"/>
    <lineage>
        <taxon>Bacteria</taxon>
        <taxon>Bacillati</taxon>
        <taxon>Bacillota</taxon>
        <taxon>Bacilli</taxon>
        <taxon>Bacillales</taxon>
        <taxon>Bacillaceae</taxon>
        <taxon>Halobacillus</taxon>
    </lineage>
</organism>
<dbReference type="GO" id="GO:0004180">
    <property type="term" value="F:carboxypeptidase activity"/>
    <property type="evidence" value="ECO:0007669"/>
    <property type="project" value="UniProtKB-KW"/>
</dbReference>
<sequence length="992" mass="114895">MNDLKEFWEPGYLIADQNQDGVPDHINVNLQLPEEFTPSGLIDFCARLGFETTALTFDFLNGNEQAEYQMDFVQDEKVTALKLHQTSRRLSVHYRSEQEVSRFLQFLACEWPVADMDKKPVETIYFSEEEWWVEQGEKTPVSFPKCDEDPQYKKSAVKSLTELWEYDAFISDSTPNPTHKQSLSIHVDKGISQEIFLDICYGAARIGMSSTALQLPMTNVGEADVFLQIETQNKGQCEIKLEGERIKVQGKGLALRHAVRYLLHDKHWREGGNVSFWERPDLDPTQEEYVVSSLEWEGERETVVCLDLIRTHHSNEADEITIFLSEPLSERKKIRNKVQKMTGVEKVNVYSSFKPIVCIVMEDWIEGLRKVASEIGHIKFVCKEEMNADGCELPIRWIQELYPLDEWLGEELSLHKDVVTFELNDEQDSQVIMEVYDKSGCVILEETILVPIDSMNYVDGKKRVYPVSNEVRWMVGGEVCKQKAFSTDRQNFYQFYQSHVLDSFLANLKMNEGQPLFDRIEIDVEMSEPEEKLPVEHERISSLEALHEDLYFNTLHFFDIHSKNQHSPGGVYPFMKVREGSKPKAYIKIYQREHAGFKEGAVIGLTFSSNHTYPTEIMKDIDGVFKSEKTSSPPPSSIKVGEHVLNSKSASFRWIPEQSYKGRWIPVYEWFTKTNESYLSRKKLSVYKPTVLIEAGHHANEVSSRPSVIELMDELSEKKRIDHLNIVVIPNANPDGDCIHKEMTKENPEWKHHAARYNAVGLEYAEHRYQSTPFGEARVVTDIMHRWAPDIVIDNHGIPAHEWIQPFAGYNSPPRFKKSYWLPNALIYGIARKLQGSRYEKQRDLLEQIQNHMMEKVQGTILEEKNKEWMDRYKKYGHQWLPDVFPVEQTGSLLFFTWETHPDPESHVAISRFPDWVSADLISEAADETVYGNDLKLCIEAQKVFNTSILEVISHKQSTSNYQEGGYHIIERKRPLIMKGETINEETLTHRI</sequence>
<keyword evidence="2" id="KW-0645">Protease</keyword>
<dbReference type="Proteomes" id="UP001596410">
    <property type="component" value="Unassembled WGS sequence"/>
</dbReference>
<comment type="caution">
    <text evidence="2">The sequence shown here is derived from an EMBL/GenBank/DDBJ whole genome shotgun (WGS) entry which is preliminary data.</text>
</comment>
<feature type="domain" description="Peptidase M14" evidence="1">
    <location>
        <begin position="658"/>
        <end position="757"/>
    </location>
</feature>
<dbReference type="InterPro" id="IPR000834">
    <property type="entry name" value="Peptidase_M14"/>
</dbReference>